<proteinExistence type="predicted"/>
<protein>
    <submittedName>
        <fullName evidence="1">Uncharacterized protein</fullName>
    </submittedName>
</protein>
<dbReference type="AlphaFoldDB" id="X1VML2"/>
<sequence>LKIGNSSLEALGINQGDLVGFKPNSEFDFLINKERLYCMKSNDIVLKYERKGDEEEYNPSWAESS</sequence>
<reference evidence="1" key="1">
    <citation type="journal article" date="2014" name="Front. Microbiol.">
        <title>High frequency of phylogenetically diverse reductive dehalogenase-homologous genes in deep subseafloor sedimentary metagenomes.</title>
        <authorList>
            <person name="Kawai M."/>
            <person name="Futagami T."/>
            <person name="Toyoda A."/>
            <person name="Takaki Y."/>
            <person name="Nishi S."/>
            <person name="Hori S."/>
            <person name="Arai W."/>
            <person name="Tsubouchi T."/>
            <person name="Morono Y."/>
            <person name="Uchiyama I."/>
            <person name="Ito T."/>
            <person name="Fujiyama A."/>
            <person name="Inagaki F."/>
            <person name="Takami H."/>
        </authorList>
    </citation>
    <scope>NUCLEOTIDE SEQUENCE</scope>
    <source>
        <strain evidence="1">Expedition CK06-06</strain>
    </source>
</reference>
<comment type="caution">
    <text evidence="1">The sequence shown here is derived from an EMBL/GenBank/DDBJ whole genome shotgun (WGS) entry which is preliminary data.</text>
</comment>
<organism evidence="1">
    <name type="scientific">marine sediment metagenome</name>
    <dbReference type="NCBI Taxonomy" id="412755"/>
    <lineage>
        <taxon>unclassified sequences</taxon>
        <taxon>metagenomes</taxon>
        <taxon>ecological metagenomes</taxon>
    </lineage>
</organism>
<gene>
    <name evidence="1" type="ORF">S12H4_60134</name>
</gene>
<name>X1VML2_9ZZZZ</name>
<accession>X1VML2</accession>
<feature type="non-terminal residue" evidence="1">
    <location>
        <position position="1"/>
    </location>
</feature>
<dbReference type="EMBL" id="BARW01039498">
    <property type="protein sequence ID" value="GAJ20842.1"/>
    <property type="molecule type" value="Genomic_DNA"/>
</dbReference>
<evidence type="ECO:0000313" key="1">
    <source>
        <dbReference type="EMBL" id="GAJ20842.1"/>
    </source>
</evidence>